<dbReference type="Proteomes" id="UP000221883">
    <property type="component" value="Segment"/>
</dbReference>
<feature type="domain" description="Thoeris anti-defense 2-like" evidence="1">
    <location>
        <begin position="6"/>
        <end position="72"/>
    </location>
</feature>
<evidence type="ECO:0000313" key="2">
    <source>
        <dbReference type="EMBL" id="APW79744.1"/>
    </source>
</evidence>
<reference evidence="3" key="1">
    <citation type="submission" date="2016-11" db="EMBL/GenBank/DDBJ databases">
        <authorList>
            <person name="Jaros S."/>
            <person name="Januszkiewicz K."/>
            <person name="Wedrychowicz H."/>
        </authorList>
    </citation>
    <scope>NUCLEOTIDE SEQUENCE [LARGE SCALE GENOMIC DNA]</scope>
</reference>
<dbReference type="EMBL" id="KY250034">
    <property type="protein sequence ID" value="APW79744.1"/>
    <property type="molecule type" value="Genomic_DNA"/>
</dbReference>
<protein>
    <recommendedName>
        <fullName evidence="1">Thoeris anti-defense 2-like domain-containing protein</fullName>
    </recommendedName>
</protein>
<dbReference type="Pfam" id="PF11195">
    <property type="entry name" value="Tad2-like"/>
    <property type="match status" value="1"/>
</dbReference>
<proteinExistence type="predicted"/>
<organism evidence="2 3">
    <name type="scientific">Pectobacterium phage PP99</name>
    <dbReference type="NCBI Taxonomy" id="1932883"/>
    <lineage>
        <taxon>Viruses</taxon>
        <taxon>Duplodnaviria</taxon>
        <taxon>Heunggongvirae</taxon>
        <taxon>Uroviricota</taxon>
        <taxon>Caudoviricetes</taxon>
        <taxon>Autographivirales</taxon>
        <taxon>Gajwadongvirus</taxon>
        <taxon>Gajwadongvirus PP99</taxon>
    </lineage>
</organism>
<evidence type="ECO:0000313" key="3">
    <source>
        <dbReference type="Proteomes" id="UP000221883"/>
    </source>
</evidence>
<accession>A0A1P8L670</accession>
<sequence length="76" mass="8590">MKSSYSFEAALEHMKEGGKVSREGWNGKGLTAFITDLHIADHHTQMFVLQSASGYNQWVPSASDLLARDWQLHKIE</sequence>
<dbReference type="InterPro" id="IPR021361">
    <property type="entry name" value="Tad2-like_dom"/>
</dbReference>
<gene>
    <name evidence="2" type="ORF">PP99_56</name>
</gene>
<name>A0A1P8L670_9CAUD</name>
<keyword evidence="3" id="KW-1185">Reference proteome</keyword>
<evidence type="ECO:0000259" key="1">
    <source>
        <dbReference type="Pfam" id="PF11195"/>
    </source>
</evidence>